<name>A0ABT5F5B4_9BACT</name>
<protein>
    <submittedName>
        <fullName evidence="1">Uncharacterized protein</fullName>
    </submittedName>
</protein>
<gene>
    <name evidence="1" type="ORF">POL67_47900</name>
</gene>
<reference evidence="1 2" key="1">
    <citation type="submission" date="2022-11" db="EMBL/GenBank/DDBJ databases">
        <title>Minimal conservation of predation-associated metabolite biosynthetic gene clusters underscores biosynthetic potential of Myxococcota including descriptions for ten novel species: Archangium lansinium sp. nov., Myxococcus landrumus sp. nov., Nannocystis bai.</title>
        <authorList>
            <person name="Ahearne A."/>
            <person name="Stevens C."/>
            <person name="Dowd S."/>
        </authorList>
    </citation>
    <scope>NUCLEOTIDE SEQUENCE [LARGE SCALE GENOMIC DNA]</scope>
    <source>
        <strain evidence="1 2">RJM3</strain>
    </source>
</reference>
<comment type="caution">
    <text evidence="1">The sequence shown here is derived from an EMBL/GenBank/DDBJ whole genome shotgun (WGS) entry which is preliminary data.</text>
</comment>
<dbReference type="Proteomes" id="UP001221411">
    <property type="component" value="Unassembled WGS sequence"/>
</dbReference>
<evidence type="ECO:0000313" key="1">
    <source>
        <dbReference type="EMBL" id="MDC0749146.1"/>
    </source>
</evidence>
<organism evidence="1 2">
    <name type="scientific">Polyangium mundeleinium</name>
    <dbReference type="NCBI Taxonomy" id="2995306"/>
    <lineage>
        <taxon>Bacteria</taxon>
        <taxon>Pseudomonadati</taxon>
        <taxon>Myxococcota</taxon>
        <taxon>Polyangia</taxon>
        <taxon>Polyangiales</taxon>
        <taxon>Polyangiaceae</taxon>
        <taxon>Polyangium</taxon>
    </lineage>
</organism>
<accession>A0ABT5F5B4</accession>
<dbReference type="RefSeq" id="WP_271928655.1">
    <property type="nucleotide sequence ID" value="NZ_JAQNDO010000001.1"/>
</dbReference>
<keyword evidence="2" id="KW-1185">Reference proteome</keyword>
<dbReference type="EMBL" id="JAQNDO010000001">
    <property type="protein sequence ID" value="MDC0749146.1"/>
    <property type="molecule type" value="Genomic_DNA"/>
</dbReference>
<sequence>MGLTRQDLLASAIEQVRAERITTPHGITAVAQGINLRSMAPADVQITAAMIRERLLTPTNLAEAVAIATENLKKRSSGSATVWCEMWDSETKRWYSGSSGKPNRQGLVPAEIWDRIPKDLTNADRAEWCFGINCAEVHTLVNAYAAGKRATNLQGCYFVAFRASDKSRLGACRTCRRWIIDSGGQAYGAA</sequence>
<evidence type="ECO:0000313" key="2">
    <source>
        <dbReference type="Proteomes" id="UP001221411"/>
    </source>
</evidence>
<proteinExistence type="predicted"/>